<dbReference type="Pfam" id="PF03704">
    <property type="entry name" value="BTAD"/>
    <property type="match status" value="1"/>
</dbReference>
<dbReference type="SUPFAM" id="SSF46894">
    <property type="entry name" value="C-terminal effector domain of the bipartite response regulators"/>
    <property type="match status" value="1"/>
</dbReference>
<comment type="caution">
    <text evidence="7">The sequence shown here is derived from an EMBL/GenBank/DDBJ whole genome shotgun (WGS) entry which is preliminary data.</text>
</comment>
<dbReference type="PROSITE" id="PS51755">
    <property type="entry name" value="OMPR_PHOB"/>
    <property type="match status" value="1"/>
</dbReference>
<protein>
    <submittedName>
        <fullName evidence="7">DNA-binding SARP family transcriptional activator</fullName>
    </submittedName>
</protein>
<evidence type="ECO:0000256" key="3">
    <source>
        <dbReference type="ARBA" id="ARBA00023125"/>
    </source>
</evidence>
<dbReference type="CDD" id="cd15831">
    <property type="entry name" value="BTAD"/>
    <property type="match status" value="1"/>
</dbReference>
<evidence type="ECO:0000256" key="5">
    <source>
        <dbReference type="PROSITE-ProRule" id="PRU01091"/>
    </source>
</evidence>
<name>A0A7W7T7B2_9PSEU</name>
<organism evidence="7 8">
    <name type="scientific">Saccharothrix violaceirubra</name>
    <dbReference type="NCBI Taxonomy" id="413306"/>
    <lineage>
        <taxon>Bacteria</taxon>
        <taxon>Bacillati</taxon>
        <taxon>Actinomycetota</taxon>
        <taxon>Actinomycetes</taxon>
        <taxon>Pseudonocardiales</taxon>
        <taxon>Pseudonocardiaceae</taxon>
        <taxon>Saccharothrix</taxon>
    </lineage>
</organism>
<dbReference type="InterPro" id="IPR005158">
    <property type="entry name" value="BTAD"/>
</dbReference>
<dbReference type="PANTHER" id="PTHR35807">
    <property type="entry name" value="TRANSCRIPTIONAL REGULATOR REDD-RELATED"/>
    <property type="match status" value="1"/>
</dbReference>
<evidence type="ECO:0000256" key="4">
    <source>
        <dbReference type="ARBA" id="ARBA00023163"/>
    </source>
</evidence>
<dbReference type="InterPro" id="IPR036388">
    <property type="entry name" value="WH-like_DNA-bd_sf"/>
</dbReference>
<dbReference type="Gene3D" id="1.25.40.10">
    <property type="entry name" value="Tetratricopeptide repeat domain"/>
    <property type="match status" value="1"/>
</dbReference>
<evidence type="ECO:0000313" key="8">
    <source>
        <dbReference type="Proteomes" id="UP000542674"/>
    </source>
</evidence>
<dbReference type="InterPro" id="IPR001867">
    <property type="entry name" value="OmpR/PhoB-type_DNA-bd"/>
</dbReference>
<keyword evidence="4" id="KW-0804">Transcription</keyword>
<dbReference type="GO" id="GO:0006355">
    <property type="term" value="P:regulation of DNA-templated transcription"/>
    <property type="evidence" value="ECO:0007669"/>
    <property type="project" value="InterPro"/>
</dbReference>
<dbReference type="PANTHER" id="PTHR35807:SF1">
    <property type="entry name" value="TRANSCRIPTIONAL REGULATOR REDD"/>
    <property type="match status" value="1"/>
</dbReference>
<dbReference type="EMBL" id="JACHJS010000001">
    <property type="protein sequence ID" value="MBB4967347.1"/>
    <property type="molecule type" value="Genomic_DNA"/>
</dbReference>
<gene>
    <name evidence="7" type="ORF">F4559_004706</name>
</gene>
<sequence>MEIRVLGMLEATEHHRSVLPSAAKPRQVFALLAVRAGRVVPVPTLFAELWGDRPPRSAHATLQTYVKQLRRLMRDAGCDALGTRFGGYVLDVPSTAVDVADYERLVEAGREAVERADHETAAHHFRAALDLWRGPALVDVPTGDSLSIEVTRLEDSRLSTVECRIDAELRCGRHHVLLSELAVLTARHPLNENLCAHHMTALARSGRQFQALEAYRTLRTTLVRELGVEPSSRLRSLHLSLL</sequence>
<accession>A0A7W7T7B2</accession>
<dbReference type="GO" id="GO:0003677">
    <property type="term" value="F:DNA binding"/>
    <property type="evidence" value="ECO:0007669"/>
    <property type="project" value="UniProtKB-UniRule"/>
</dbReference>
<dbReference type="InterPro" id="IPR051677">
    <property type="entry name" value="AfsR-DnrI-RedD_regulator"/>
</dbReference>
<reference evidence="7 8" key="1">
    <citation type="submission" date="2020-08" db="EMBL/GenBank/DDBJ databases">
        <title>Sequencing the genomes of 1000 actinobacteria strains.</title>
        <authorList>
            <person name="Klenk H.-P."/>
        </authorList>
    </citation>
    <scope>NUCLEOTIDE SEQUENCE [LARGE SCALE GENOMIC DNA]</scope>
    <source>
        <strain evidence="7 8">DSM 45084</strain>
    </source>
</reference>
<keyword evidence="8" id="KW-1185">Reference proteome</keyword>
<keyword evidence="2" id="KW-0805">Transcription regulation</keyword>
<dbReference type="AlphaFoldDB" id="A0A7W7T7B2"/>
<dbReference type="Pfam" id="PF00486">
    <property type="entry name" value="Trans_reg_C"/>
    <property type="match status" value="1"/>
</dbReference>
<dbReference type="Proteomes" id="UP000542674">
    <property type="component" value="Unassembled WGS sequence"/>
</dbReference>
<feature type="DNA-binding region" description="OmpR/PhoB-type" evidence="5">
    <location>
        <begin position="1"/>
        <end position="92"/>
    </location>
</feature>
<evidence type="ECO:0000256" key="2">
    <source>
        <dbReference type="ARBA" id="ARBA00023015"/>
    </source>
</evidence>
<dbReference type="Gene3D" id="1.10.10.10">
    <property type="entry name" value="Winged helix-like DNA-binding domain superfamily/Winged helix DNA-binding domain"/>
    <property type="match status" value="1"/>
</dbReference>
<dbReference type="RefSeq" id="WP_184671977.1">
    <property type="nucleotide sequence ID" value="NZ_BAABAI010000009.1"/>
</dbReference>
<dbReference type="InterPro" id="IPR016032">
    <property type="entry name" value="Sig_transdc_resp-reg_C-effctor"/>
</dbReference>
<evidence type="ECO:0000256" key="1">
    <source>
        <dbReference type="ARBA" id="ARBA00005820"/>
    </source>
</evidence>
<proteinExistence type="inferred from homology"/>
<evidence type="ECO:0000259" key="6">
    <source>
        <dbReference type="PROSITE" id="PS51755"/>
    </source>
</evidence>
<keyword evidence="3 5" id="KW-0238">DNA-binding</keyword>
<dbReference type="SMART" id="SM00862">
    <property type="entry name" value="Trans_reg_C"/>
    <property type="match status" value="1"/>
</dbReference>
<feature type="domain" description="OmpR/PhoB-type" evidence="6">
    <location>
        <begin position="1"/>
        <end position="92"/>
    </location>
</feature>
<dbReference type="SMART" id="SM01043">
    <property type="entry name" value="BTAD"/>
    <property type="match status" value="1"/>
</dbReference>
<dbReference type="SUPFAM" id="SSF48452">
    <property type="entry name" value="TPR-like"/>
    <property type="match status" value="1"/>
</dbReference>
<evidence type="ECO:0000313" key="7">
    <source>
        <dbReference type="EMBL" id="MBB4967347.1"/>
    </source>
</evidence>
<dbReference type="InterPro" id="IPR011990">
    <property type="entry name" value="TPR-like_helical_dom_sf"/>
</dbReference>
<comment type="similarity">
    <text evidence="1">Belongs to the AfsR/DnrI/RedD regulatory family.</text>
</comment>
<dbReference type="GO" id="GO:0000160">
    <property type="term" value="P:phosphorelay signal transduction system"/>
    <property type="evidence" value="ECO:0007669"/>
    <property type="project" value="InterPro"/>
</dbReference>